<sequence>MSSEEKLEDWKEHTATCLQSGIYKNFLAGLYTDVEIQVEKRTFRCHKVILSAFSDYFHAMFSSGMKESQNNIVCIKDISSSIFEHVLSFAYSGEDCVTIDNAEDLLRASVLLQISCLQSRCESFLLEQTTAENCIGIWRLAQSLSCEQLKETSWEFILKEFEVISQLDEFLALEKDELVSIVSNDNLLVTNEENVCTAVFRWLEKGDDRIVFLPDVFKPLRLQQVSLQFLLEKVDFNPAVRNDATCTRLVKQALDYHLYPERREMYNIPLRAGNKVEVIVLIGKTPQGREQKLVEMYCYSPVDRRWFTMPPLPSNIGRYFACCVYGDYIYVSGGTERPIACLKLHIGRRDWIHCRSMNFGRLRHAMVAERNSIYVVGGFDPITDVTYYSIEKYDIAQETWKEVGELACAVDALSAAAYKGKIYVFGGWLKDCDHAASVQCFDTATGECTIIDCLPDPAKFSRCVQSLDGSVYIMYPTGEVVRYKTETTEAEKFAKISGFKRYNFGLTLFHDKLFAFGGESDDPTVEEGTELCRNLFELDLTTRTSKMYSDLMPNPFESYGSVRVVMNREFLIAYKKDGGPKQ</sequence>
<evidence type="ECO:0000256" key="1">
    <source>
        <dbReference type="ARBA" id="ARBA00022441"/>
    </source>
</evidence>
<organism evidence="4 5">
    <name type="scientific">Dreissena polymorpha</name>
    <name type="common">Zebra mussel</name>
    <name type="synonym">Mytilus polymorpha</name>
    <dbReference type="NCBI Taxonomy" id="45954"/>
    <lineage>
        <taxon>Eukaryota</taxon>
        <taxon>Metazoa</taxon>
        <taxon>Spiralia</taxon>
        <taxon>Lophotrochozoa</taxon>
        <taxon>Mollusca</taxon>
        <taxon>Bivalvia</taxon>
        <taxon>Autobranchia</taxon>
        <taxon>Heteroconchia</taxon>
        <taxon>Euheterodonta</taxon>
        <taxon>Imparidentia</taxon>
        <taxon>Neoheterodontei</taxon>
        <taxon>Myida</taxon>
        <taxon>Dreissenoidea</taxon>
        <taxon>Dreissenidae</taxon>
        <taxon>Dreissena</taxon>
    </lineage>
</organism>
<evidence type="ECO:0000259" key="3">
    <source>
        <dbReference type="PROSITE" id="PS50097"/>
    </source>
</evidence>
<keyword evidence="2" id="KW-0677">Repeat</keyword>
<accession>A0A9D4EBW1</accession>
<dbReference type="InterPro" id="IPR006652">
    <property type="entry name" value="Kelch_1"/>
</dbReference>
<dbReference type="Pfam" id="PF01344">
    <property type="entry name" value="Kelch_1"/>
    <property type="match status" value="2"/>
</dbReference>
<dbReference type="CDD" id="cd18186">
    <property type="entry name" value="BTB_POZ_ZBTB_KLHL-like"/>
    <property type="match status" value="1"/>
</dbReference>
<dbReference type="Gene3D" id="2.120.10.80">
    <property type="entry name" value="Kelch-type beta propeller"/>
    <property type="match status" value="1"/>
</dbReference>
<dbReference type="PANTHER" id="PTHR45632:SF5">
    <property type="entry name" value="KELCH-LIKE PROTEIN 22"/>
    <property type="match status" value="1"/>
</dbReference>
<gene>
    <name evidence="4" type="ORF">DPMN_177880</name>
</gene>
<comment type="caution">
    <text evidence="4">The sequence shown here is derived from an EMBL/GenBank/DDBJ whole genome shotgun (WGS) entry which is preliminary data.</text>
</comment>
<dbReference type="InterPro" id="IPR011333">
    <property type="entry name" value="SKP1/BTB/POZ_sf"/>
</dbReference>
<dbReference type="InterPro" id="IPR017096">
    <property type="entry name" value="BTB-kelch_protein"/>
</dbReference>
<dbReference type="InterPro" id="IPR015915">
    <property type="entry name" value="Kelch-typ_b-propeller"/>
</dbReference>
<dbReference type="InterPro" id="IPR011705">
    <property type="entry name" value="BACK"/>
</dbReference>
<dbReference type="PROSITE" id="PS50097">
    <property type="entry name" value="BTB"/>
    <property type="match status" value="1"/>
</dbReference>
<dbReference type="SUPFAM" id="SSF117281">
    <property type="entry name" value="Kelch motif"/>
    <property type="match status" value="1"/>
</dbReference>
<dbReference type="Proteomes" id="UP000828390">
    <property type="component" value="Unassembled WGS sequence"/>
</dbReference>
<dbReference type="Pfam" id="PF00651">
    <property type="entry name" value="BTB"/>
    <property type="match status" value="1"/>
</dbReference>
<evidence type="ECO:0000313" key="5">
    <source>
        <dbReference type="Proteomes" id="UP000828390"/>
    </source>
</evidence>
<keyword evidence="1" id="KW-0880">Kelch repeat</keyword>
<dbReference type="FunFam" id="1.25.40.420:FF:000001">
    <property type="entry name" value="Kelch-like family member 12"/>
    <property type="match status" value="1"/>
</dbReference>
<evidence type="ECO:0000313" key="4">
    <source>
        <dbReference type="EMBL" id="KAH3776455.1"/>
    </source>
</evidence>
<dbReference type="SMART" id="SM00225">
    <property type="entry name" value="BTB"/>
    <property type="match status" value="1"/>
</dbReference>
<dbReference type="EMBL" id="JAIWYP010000009">
    <property type="protein sequence ID" value="KAH3776455.1"/>
    <property type="molecule type" value="Genomic_DNA"/>
</dbReference>
<dbReference type="PIRSF" id="PIRSF037037">
    <property type="entry name" value="Kelch-like_protein_gigaxonin"/>
    <property type="match status" value="1"/>
</dbReference>
<dbReference type="PANTHER" id="PTHR45632">
    <property type="entry name" value="LD33804P"/>
    <property type="match status" value="1"/>
</dbReference>
<dbReference type="InterPro" id="IPR000210">
    <property type="entry name" value="BTB/POZ_dom"/>
</dbReference>
<keyword evidence="5" id="KW-1185">Reference proteome</keyword>
<dbReference type="Gene3D" id="3.30.710.10">
    <property type="entry name" value="Potassium Channel Kv1.1, Chain A"/>
    <property type="match status" value="1"/>
</dbReference>
<dbReference type="Gene3D" id="1.25.40.420">
    <property type="match status" value="1"/>
</dbReference>
<dbReference type="SMART" id="SM00875">
    <property type="entry name" value="BACK"/>
    <property type="match status" value="1"/>
</dbReference>
<evidence type="ECO:0000256" key="2">
    <source>
        <dbReference type="ARBA" id="ARBA00022737"/>
    </source>
</evidence>
<dbReference type="OrthoDB" id="6350321at2759"/>
<dbReference type="SMART" id="SM00612">
    <property type="entry name" value="Kelch"/>
    <property type="match status" value="2"/>
</dbReference>
<dbReference type="SUPFAM" id="SSF54695">
    <property type="entry name" value="POZ domain"/>
    <property type="match status" value="1"/>
</dbReference>
<protein>
    <recommendedName>
        <fullName evidence="3">BTB domain-containing protein</fullName>
    </recommendedName>
</protein>
<proteinExistence type="predicted"/>
<dbReference type="Pfam" id="PF07707">
    <property type="entry name" value="BACK"/>
    <property type="match status" value="1"/>
</dbReference>
<reference evidence="4" key="2">
    <citation type="submission" date="2020-11" db="EMBL/GenBank/DDBJ databases">
        <authorList>
            <person name="McCartney M.A."/>
            <person name="Auch B."/>
            <person name="Kono T."/>
            <person name="Mallez S."/>
            <person name="Becker A."/>
            <person name="Gohl D.M."/>
            <person name="Silverstein K.A.T."/>
            <person name="Koren S."/>
            <person name="Bechman K.B."/>
            <person name="Herman A."/>
            <person name="Abrahante J.E."/>
            <person name="Garbe J."/>
        </authorList>
    </citation>
    <scope>NUCLEOTIDE SEQUENCE</scope>
    <source>
        <strain evidence="4">Duluth1</strain>
        <tissue evidence="4">Whole animal</tissue>
    </source>
</reference>
<feature type="domain" description="BTB" evidence="3">
    <location>
        <begin position="32"/>
        <end position="99"/>
    </location>
</feature>
<dbReference type="AlphaFoldDB" id="A0A9D4EBW1"/>
<name>A0A9D4EBW1_DREPO</name>
<reference evidence="4" key="1">
    <citation type="journal article" date="2019" name="bioRxiv">
        <title>The Genome of the Zebra Mussel, Dreissena polymorpha: A Resource for Invasive Species Research.</title>
        <authorList>
            <person name="McCartney M.A."/>
            <person name="Auch B."/>
            <person name="Kono T."/>
            <person name="Mallez S."/>
            <person name="Zhang Y."/>
            <person name="Obille A."/>
            <person name="Becker A."/>
            <person name="Abrahante J.E."/>
            <person name="Garbe J."/>
            <person name="Badalamenti J.P."/>
            <person name="Herman A."/>
            <person name="Mangelson H."/>
            <person name="Liachko I."/>
            <person name="Sullivan S."/>
            <person name="Sone E.D."/>
            <person name="Koren S."/>
            <person name="Silverstein K.A.T."/>
            <person name="Beckman K.B."/>
            <person name="Gohl D.M."/>
        </authorList>
    </citation>
    <scope>NUCLEOTIDE SEQUENCE</scope>
    <source>
        <strain evidence="4">Duluth1</strain>
        <tissue evidence="4">Whole animal</tissue>
    </source>
</reference>